<dbReference type="GO" id="GO:0003824">
    <property type="term" value="F:catalytic activity"/>
    <property type="evidence" value="ECO:0007669"/>
    <property type="project" value="InterPro"/>
</dbReference>
<dbReference type="EMBL" id="CP022415">
    <property type="protein sequence ID" value="ASM74182.1"/>
    <property type="molecule type" value="Genomic_DNA"/>
</dbReference>
<reference evidence="4 5" key="1">
    <citation type="submission" date="2017-07" db="EMBL/GenBank/DDBJ databases">
        <title>Genome Sequence of Sulfitobacter pseudonitzschiae Strain SMR1 Isolated from a culture of the Diatom Skeletonema marinoi.</title>
        <authorList>
            <person name="Topel M."/>
            <person name="Pinder M.I.M."/>
            <person name="Johansson O.N."/>
            <person name="Kourtchenko O."/>
            <person name="Godhe A."/>
            <person name="Clarke A.K."/>
        </authorList>
    </citation>
    <scope>NUCLEOTIDE SEQUENCE [LARGE SCALE GENOMIC DNA]</scope>
    <source>
        <strain evidence="4 5">SMR1</strain>
    </source>
</reference>
<dbReference type="KEGG" id="spse:SULPSESMR1_03410"/>
<dbReference type="GO" id="GO:0071949">
    <property type="term" value="F:FAD binding"/>
    <property type="evidence" value="ECO:0007669"/>
    <property type="project" value="InterPro"/>
</dbReference>
<gene>
    <name evidence="4" type="primary">glcE</name>
    <name evidence="4" type="ORF">SULPSESMR1_03410</name>
</gene>
<proteinExistence type="predicted"/>
<evidence type="ECO:0000259" key="3">
    <source>
        <dbReference type="PROSITE" id="PS51387"/>
    </source>
</evidence>
<dbReference type="Pfam" id="PF01565">
    <property type="entry name" value="FAD_binding_4"/>
    <property type="match status" value="1"/>
</dbReference>
<organism evidence="4 5">
    <name type="scientific">Pseudosulfitobacter pseudonitzschiae</name>
    <dbReference type="NCBI Taxonomy" id="1402135"/>
    <lineage>
        <taxon>Bacteria</taxon>
        <taxon>Pseudomonadati</taxon>
        <taxon>Pseudomonadota</taxon>
        <taxon>Alphaproteobacteria</taxon>
        <taxon>Rhodobacterales</taxon>
        <taxon>Roseobacteraceae</taxon>
        <taxon>Pseudosulfitobacter</taxon>
    </lineage>
</organism>
<evidence type="ECO:0000313" key="5">
    <source>
        <dbReference type="Proteomes" id="UP000199754"/>
    </source>
</evidence>
<dbReference type="InterPro" id="IPR006094">
    <property type="entry name" value="Oxid_FAD_bind_N"/>
</dbReference>
<dbReference type="SUPFAM" id="SSF56176">
    <property type="entry name" value="FAD-binding/transporter-associated domain-like"/>
    <property type="match status" value="1"/>
</dbReference>
<dbReference type="PANTHER" id="PTHR11748">
    <property type="entry name" value="D-LACTATE DEHYDROGENASE"/>
    <property type="match status" value="1"/>
</dbReference>
<evidence type="ECO:0000256" key="2">
    <source>
        <dbReference type="ARBA" id="ARBA00022827"/>
    </source>
</evidence>
<dbReference type="RefSeq" id="WP_421086558.1">
    <property type="nucleotide sequence ID" value="NZ_CP022415.1"/>
</dbReference>
<protein>
    <submittedName>
        <fullName evidence="4">Glycolate oxidase subunit GlcE</fullName>
    </submittedName>
</protein>
<accession>A0A221K5A9</accession>
<dbReference type="InterPro" id="IPR016164">
    <property type="entry name" value="FAD-linked_Oxase-like_C"/>
</dbReference>
<keyword evidence="5" id="KW-1185">Reference proteome</keyword>
<evidence type="ECO:0000256" key="1">
    <source>
        <dbReference type="ARBA" id="ARBA00022630"/>
    </source>
</evidence>
<dbReference type="Gene3D" id="3.30.465.10">
    <property type="match status" value="1"/>
</dbReference>
<dbReference type="PROSITE" id="PS51387">
    <property type="entry name" value="FAD_PCMH"/>
    <property type="match status" value="1"/>
</dbReference>
<dbReference type="AlphaFoldDB" id="A0A221K5A9"/>
<keyword evidence="2" id="KW-0274">FAD</keyword>
<dbReference type="STRING" id="1402135.SAMN05444149_10861"/>
<dbReference type="InterPro" id="IPR036318">
    <property type="entry name" value="FAD-bd_PCMH-like_sf"/>
</dbReference>
<dbReference type="Proteomes" id="UP000199754">
    <property type="component" value="Chromosome"/>
</dbReference>
<dbReference type="InterPro" id="IPR016169">
    <property type="entry name" value="FAD-bd_PCMH_sub2"/>
</dbReference>
<dbReference type="PANTHER" id="PTHR11748:SF103">
    <property type="entry name" value="GLYCOLATE OXIDASE SUBUNIT GLCE"/>
    <property type="match status" value="1"/>
</dbReference>
<sequence length="371" mass="38082">MLKPQSEEELAGMIAGAEGPLAVQGGGTRGFAGAGEVLSSAGLSGIALYEPGALTLVAGAGTPLAEIKAALAAENQRLAFEPMDHRALLGTTGTPTIGGVMSANVSGPRRIAVGAARDFALGVRFVDGSGRIVKNGGRVMKNVTGYDLVKLLCGSFGTLGVLSEVAMKVLPAPETEASLVIGTTDVERAVAALSRGLGSAFEVTGAAFLPDRGAVVRIEGFEASVAYRLGALEGVLSSFGGIERLDAAASRILWQDVRDVQRFVGRAGDVWRVSVKPSDAPAVVATLPEDADYALDWGGGLIWVLCVEGTDLRARIAPLSGHATLVRADAQVRTQLGVFHPESPALAALTNGVRARFDPRGVLTTSGKMAA</sequence>
<keyword evidence="1" id="KW-0285">Flavoprotein</keyword>
<feature type="domain" description="FAD-binding PCMH-type" evidence="3">
    <location>
        <begin position="1"/>
        <end position="172"/>
    </location>
</feature>
<name>A0A221K5A9_9RHOB</name>
<dbReference type="SUPFAM" id="SSF55103">
    <property type="entry name" value="FAD-linked oxidases, C-terminal domain"/>
    <property type="match status" value="1"/>
</dbReference>
<dbReference type="InterPro" id="IPR016166">
    <property type="entry name" value="FAD-bd_PCMH"/>
</dbReference>
<evidence type="ECO:0000313" key="4">
    <source>
        <dbReference type="EMBL" id="ASM74182.1"/>
    </source>
</evidence>